<comment type="caution">
    <text evidence="2">The sequence shown here is derived from an EMBL/GenBank/DDBJ whole genome shotgun (WGS) entry which is preliminary data.</text>
</comment>
<reference evidence="2 3" key="1">
    <citation type="submission" date="2024-05" db="EMBL/GenBank/DDBJ databases">
        <title>A high-quality chromosomal-level genome assembly of Topmouth culter (Culter alburnus).</title>
        <authorList>
            <person name="Zhao H."/>
        </authorList>
    </citation>
    <scope>NUCLEOTIDE SEQUENCE [LARGE SCALE GENOMIC DNA]</scope>
    <source>
        <strain evidence="2">CATC2023</strain>
        <tissue evidence="2">Muscle</tissue>
    </source>
</reference>
<evidence type="ECO:0000313" key="2">
    <source>
        <dbReference type="EMBL" id="KAK9954571.1"/>
    </source>
</evidence>
<evidence type="ECO:0000313" key="3">
    <source>
        <dbReference type="Proteomes" id="UP001479290"/>
    </source>
</evidence>
<organism evidence="2 3">
    <name type="scientific">Culter alburnus</name>
    <name type="common">Topmouth culter</name>
    <dbReference type="NCBI Taxonomy" id="194366"/>
    <lineage>
        <taxon>Eukaryota</taxon>
        <taxon>Metazoa</taxon>
        <taxon>Chordata</taxon>
        <taxon>Craniata</taxon>
        <taxon>Vertebrata</taxon>
        <taxon>Euteleostomi</taxon>
        <taxon>Actinopterygii</taxon>
        <taxon>Neopterygii</taxon>
        <taxon>Teleostei</taxon>
        <taxon>Ostariophysi</taxon>
        <taxon>Cypriniformes</taxon>
        <taxon>Xenocyprididae</taxon>
        <taxon>Xenocypridinae</taxon>
        <taxon>Culter</taxon>
    </lineage>
</organism>
<keyword evidence="3" id="KW-1185">Reference proteome</keyword>
<accession>A0AAW1YZK8</accession>
<dbReference type="EMBL" id="JAWDJR010000022">
    <property type="protein sequence ID" value="KAK9954571.1"/>
    <property type="molecule type" value="Genomic_DNA"/>
</dbReference>
<name>A0AAW1YZK8_CULAL</name>
<gene>
    <name evidence="2" type="ORF">ABG768_016623</name>
</gene>
<proteinExistence type="predicted"/>
<dbReference type="AlphaFoldDB" id="A0AAW1YZK8"/>
<feature type="region of interest" description="Disordered" evidence="1">
    <location>
        <begin position="1"/>
        <end position="52"/>
    </location>
</feature>
<evidence type="ECO:0000256" key="1">
    <source>
        <dbReference type="SAM" id="MobiDB-lite"/>
    </source>
</evidence>
<dbReference type="Proteomes" id="UP001479290">
    <property type="component" value="Unassembled WGS sequence"/>
</dbReference>
<protein>
    <submittedName>
        <fullName evidence="2">Uncharacterized protein</fullName>
    </submittedName>
</protein>
<feature type="compositionally biased region" description="Basic and acidic residues" evidence="1">
    <location>
        <begin position="16"/>
        <end position="30"/>
    </location>
</feature>
<sequence>MNPLLLPKGHSPSGEKTVRGLKELNEDRRGFKPSADQHSVMQEEEEEEGGANRAAEPFCFQSLVSVCQSSFLCCASLRITHTPERSSLLVGGEC</sequence>